<evidence type="ECO:0000313" key="6">
    <source>
        <dbReference type="Proteomes" id="UP000641588"/>
    </source>
</evidence>
<dbReference type="InterPro" id="IPR036116">
    <property type="entry name" value="FN3_sf"/>
</dbReference>
<dbReference type="EMBL" id="WHOD01000102">
    <property type="protein sequence ID" value="NOU96923.1"/>
    <property type="molecule type" value="Genomic_DNA"/>
</dbReference>
<dbReference type="CDD" id="cd00063">
    <property type="entry name" value="FN3"/>
    <property type="match status" value="1"/>
</dbReference>
<gene>
    <name evidence="5" type="ORF">GC093_27410</name>
</gene>
<keyword evidence="6" id="KW-1185">Reference proteome</keyword>
<feature type="region of interest" description="Disordered" evidence="1">
    <location>
        <begin position="1185"/>
        <end position="1222"/>
    </location>
</feature>
<feature type="domain" description="SLH" evidence="3">
    <location>
        <begin position="1999"/>
        <end position="2060"/>
    </location>
</feature>
<evidence type="ECO:0000259" key="4">
    <source>
        <dbReference type="PROSITE" id="PS51841"/>
    </source>
</evidence>
<reference evidence="5" key="1">
    <citation type="submission" date="2019-10" db="EMBL/GenBank/DDBJ databases">
        <title>Description of Paenibacillus glebae sp. nov.</title>
        <authorList>
            <person name="Carlier A."/>
            <person name="Qi S."/>
        </authorList>
    </citation>
    <scope>NUCLEOTIDE SEQUENCE</scope>
    <source>
        <strain evidence="5">LMG 31456</strain>
    </source>
</reference>
<protein>
    <submittedName>
        <fullName evidence="5">Uncharacterized protein</fullName>
    </submittedName>
</protein>
<dbReference type="Gene3D" id="3.40.50.1110">
    <property type="entry name" value="SGNH hydrolase"/>
    <property type="match status" value="1"/>
</dbReference>
<feature type="domain" description="SLH" evidence="3">
    <location>
        <begin position="1869"/>
        <end position="1932"/>
    </location>
</feature>
<feature type="domain" description="LTD" evidence="4">
    <location>
        <begin position="131"/>
        <end position="307"/>
    </location>
</feature>
<organism evidence="5 6">
    <name type="scientific">Paenibacillus foliorum</name>
    <dbReference type="NCBI Taxonomy" id="2654974"/>
    <lineage>
        <taxon>Bacteria</taxon>
        <taxon>Bacillati</taxon>
        <taxon>Bacillota</taxon>
        <taxon>Bacilli</taxon>
        <taxon>Bacillales</taxon>
        <taxon>Paenibacillaceae</taxon>
        <taxon>Paenibacillus</taxon>
    </lineage>
</organism>
<feature type="domain" description="LTD" evidence="4">
    <location>
        <begin position="1212"/>
        <end position="1379"/>
    </location>
</feature>
<dbReference type="SUPFAM" id="SSF49265">
    <property type="entry name" value="Fibronectin type III"/>
    <property type="match status" value="1"/>
</dbReference>
<feature type="domain" description="LTD" evidence="4">
    <location>
        <begin position="979"/>
        <end position="1138"/>
    </location>
</feature>
<sequence>ATPFCDFKKTATAQETVIFFFPVTGLDRFSKLMERKSPDSLNKVPTPGKLSAGQEPLLPAEVLNPTVAISGGQANISWTEPTDLSGKADYTHVDIYDQNQVKVAGPIAKGTAAATISGLTVGVSYTFKLVTVSSAGIESAGVSKAADSILSTAPSLLITEIMAAPKAAGEAFEYVELYNTTSQPIDLTNYQIQYYTQPGLAQPWTDANAKKWKIVAQDTMTEGTTNMTIAAHDTKIVWLVKPDHLTYKVNDFIKEYDSTLSADQFVYALLGAKEGLDNAVQRNVAIVRPGGDPVNDRISMAAYNVNAGTGSCAYVATQTTPACDYKRTATTQESIIYFFPAGGLDPVSKLMERKTPESLNKVPSPGKLSAGQEPLFPAEVLNPTAVLSGGKASIGWTEPTDLSGKDDYTHVDIYQNGIKAAGPIAKGTSSAVLSSLMDGAGYIFKLVTVSSTGIESAGVIKSIGGPIGSGITQEELGLRSTKIKVAAIGDSITRNTGTTTTYPQNLGIVLGPDYEVRNFGVSGTTLLKNGDSSYWNQAEFQQSKDWSPDIVVIMLGSNDSKPQNWQYKSQFVTDYTEIINQYKSLPSHPRVFVNLPPKVYGANKFSITDSVVKDEVIPAIRETAASTGTTVIDVYSATVNMPENFPDNVHPNDNGTKVIAKAVHEQLSKYYISYGEFNKIVRQGSVIPGLKQGVIPQGAAYMPGKNWMLHSYYREDGKASGITVTDLTTGKFVKALELYQTDTVPYKGHVGGIAVSQGHLWISSEAELFPVSLPDVIAAVDGGKLIISDWVQVETNGSFVTYADGILWVGEFARDNYPTDPTHHMPNRDGIENPAWVAGYKLNNNDLIQTGNSYGTGTAIPDYILSIPQEIQGMSVVDDKVVLSRSYGRNNDSTLFAYNFSLSSAPHSQTSKFGTAPVPIWFLDGASLINTLTMPPMSESVFERNGNLYVLFESGAQKYADGKYPIDKMQLLDAQSFLTTNPPTASLLITEIMAAPKVAGEPYEYVELYNTTDQPIDLTGYQIHYYTNPALQQPWLDPNAKKWGIEPMDGITEGATNMSIAAHGTKIVWLIKPQHSTYKVNQFIAEFDPSLKKEQFVYARLGANEGLDNSFQRNVAIVGPGGNAVTDRISMAAYNVNAGTGECKYVANSTTPACDFAKTATSQQSVIYFLPANGLDSSSKLMERRAPGSLNQAPSPGKRSKGQDFGNGAPVDPENPNPPLKPASLLITEIMAAPKGVGELYEYVELYNTTNQPIDLTGYKLNYYSNPKLQQPWTDTSAKEWSLVGMDDITGGKTDMYIQPYSTKVVWLVKDSGLSSSSLKVEQFIAEYDSSLSKDRIVYAKLGAKEGLENAVQRVVAIVAPGGDRSKDRISMAAYNVGAGTGECQYVPSTLPACDFVRTENQKQQSVNYFIPANGLDTDNKLMERRIPDSLNQSPTPGKLYPDQVPDFQAATGDQLVTLTWKTENLNVLGYRTYQDGIPLVASVTTVTYGTYSLTVGNLTNGRTYSFALTGVLKSVYGQAEGETPAMFPVLVTPYSYTGMFIEGLPLTTSVGKSFDAKVKLKYFGKQDDDITALSTFESSDPSVITITGSGHVTTIGQGQAEIKAVYGEKVSTLNVGVRSLSQGGGNMTETVPNIFVPPSIASTDSKHILDANTYTVTKAVNDQGQGVARIKVNETQLVEAFQALRDSDPYLALSYDGNEPVVEVIMSATAVQSAKQYNINSRFVIYQNGVSFDFPLTALKLETEAQQLGVTMDRINIHVTIAALSDQKLEEIRTSVSGNDASLLSGAYHFQVHMEIDGKMIEIKDFGKEMVTRTLIVYGIVNPDVLTGVLITPEGTVHFIPSTTKEEADGNTYVTMKNTHNSTYAVIQSKKSYDDIKGHWAERNVEQLASKQILNGIANGHFTPDTNITRAEFAALLVNATGMSGQPLSVEESSIFKDVNASEWYAKSVDIAAMKGLVLGYDEHLFKPNALVTREEMAVMILRALQVTGKADKLSEAQLQFNDKDQISVWARKAVAELAQAQIIEGMAENTFVPTDNATRAQAVTMAKRMLLLMNYLVN</sequence>
<dbReference type="InterPro" id="IPR051465">
    <property type="entry name" value="Cell_Envelope_Struct_Comp"/>
</dbReference>
<dbReference type="InterPro" id="IPR001119">
    <property type="entry name" value="SLH_dom"/>
</dbReference>
<dbReference type="PANTHER" id="PTHR43308:SF5">
    <property type="entry name" value="S-LAYER PROTEIN _ PEPTIDOGLYCAN ENDO-BETA-N-ACETYLGLUCOSAMINIDASE"/>
    <property type="match status" value="1"/>
</dbReference>
<dbReference type="InterPro" id="IPR008964">
    <property type="entry name" value="Invasin/intimin_cell_adhesion"/>
</dbReference>
<dbReference type="InterPro" id="IPR013783">
    <property type="entry name" value="Ig-like_fold"/>
</dbReference>
<dbReference type="InterPro" id="IPR001322">
    <property type="entry name" value="Lamin_tail_dom"/>
</dbReference>
<accession>A0A972K4G2</accession>
<dbReference type="Proteomes" id="UP000641588">
    <property type="component" value="Unassembled WGS sequence"/>
</dbReference>
<dbReference type="PROSITE" id="PS50853">
    <property type="entry name" value="FN3"/>
    <property type="match status" value="1"/>
</dbReference>
<dbReference type="Pfam" id="PF00395">
    <property type="entry name" value="SLH"/>
    <property type="match status" value="3"/>
</dbReference>
<evidence type="ECO:0000256" key="1">
    <source>
        <dbReference type="SAM" id="MobiDB-lite"/>
    </source>
</evidence>
<dbReference type="InterPro" id="IPR003961">
    <property type="entry name" value="FN3_dom"/>
</dbReference>
<dbReference type="SMART" id="SM00060">
    <property type="entry name" value="FN3"/>
    <property type="match status" value="3"/>
</dbReference>
<comment type="caution">
    <text evidence="5">The sequence shown here is derived from an EMBL/GenBank/DDBJ whole genome shotgun (WGS) entry which is preliminary data.</text>
</comment>
<dbReference type="Pfam" id="PF00041">
    <property type="entry name" value="fn3"/>
    <property type="match status" value="1"/>
</dbReference>
<evidence type="ECO:0000259" key="2">
    <source>
        <dbReference type="PROSITE" id="PS50853"/>
    </source>
</evidence>
<dbReference type="Pfam" id="PF00932">
    <property type="entry name" value="LTD"/>
    <property type="match status" value="3"/>
</dbReference>
<feature type="domain" description="SLH" evidence="3">
    <location>
        <begin position="1933"/>
        <end position="1996"/>
    </location>
</feature>
<dbReference type="SUPFAM" id="SSF49373">
    <property type="entry name" value="Invasin/intimin cell-adhesion fragments"/>
    <property type="match status" value="1"/>
</dbReference>
<dbReference type="InterPro" id="IPR013830">
    <property type="entry name" value="SGNH_hydro"/>
</dbReference>
<dbReference type="PROSITE" id="PS51841">
    <property type="entry name" value="LTD"/>
    <property type="match status" value="3"/>
</dbReference>
<dbReference type="SUPFAM" id="SSF52266">
    <property type="entry name" value="SGNH hydrolase"/>
    <property type="match status" value="1"/>
</dbReference>
<evidence type="ECO:0000313" key="5">
    <source>
        <dbReference type="EMBL" id="NOU96923.1"/>
    </source>
</evidence>
<dbReference type="Gene3D" id="2.60.40.1080">
    <property type="match status" value="1"/>
</dbReference>
<feature type="domain" description="Fibronectin type-III" evidence="2">
    <location>
        <begin position="58"/>
        <end position="155"/>
    </location>
</feature>
<feature type="non-terminal residue" evidence="5">
    <location>
        <position position="1"/>
    </location>
</feature>
<dbReference type="PROSITE" id="PS51272">
    <property type="entry name" value="SLH"/>
    <property type="match status" value="3"/>
</dbReference>
<name>A0A972K4G2_9BACL</name>
<dbReference type="PANTHER" id="PTHR43308">
    <property type="entry name" value="OUTER MEMBRANE PROTEIN ALPHA-RELATED"/>
    <property type="match status" value="1"/>
</dbReference>
<dbReference type="InterPro" id="IPR036514">
    <property type="entry name" value="SGNH_hydro_sf"/>
</dbReference>
<dbReference type="Gene3D" id="2.60.40.10">
    <property type="entry name" value="Immunoglobulins"/>
    <property type="match status" value="1"/>
</dbReference>
<dbReference type="Pfam" id="PF13472">
    <property type="entry name" value="Lipase_GDSL_2"/>
    <property type="match status" value="1"/>
</dbReference>
<evidence type="ECO:0000259" key="3">
    <source>
        <dbReference type="PROSITE" id="PS51272"/>
    </source>
</evidence>
<proteinExistence type="predicted"/>